<keyword evidence="1" id="KW-1185">Reference proteome</keyword>
<accession>A0A1I7XP41</accession>
<dbReference type="WBParaSite" id="Hba_19552">
    <property type="protein sequence ID" value="Hba_19552"/>
    <property type="gene ID" value="Hba_19552"/>
</dbReference>
<dbReference type="Proteomes" id="UP000095283">
    <property type="component" value="Unplaced"/>
</dbReference>
<organism evidence="1 2">
    <name type="scientific">Heterorhabditis bacteriophora</name>
    <name type="common">Entomopathogenic nematode worm</name>
    <dbReference type="NCBI Taxonomy" id="37862"/>
    <lineage>
        <taxon>Eukaryota</taxon>
        <taxon>Metazoa</taxon>
        <taxon>Ecdysozoa</taxon>
        <taxon>Nematoda</taxon>
        <taxon>Chromadorea</taxon>
        <taxon>Rhabditida</taxon>
        <taxon>Rhabditina</taxon>
        <taxon>Rhabditomorpha</taxon>
        <taxon>Strongyloidea</taxon>
        <taxon>Heterorhabditidae</taxon>
        <taxon>Heterorhabditis</taxon>
    </lineage>
</organism>
<protein>
    <submittedName>
        <fullName evidence="2">Transposase</fullName>
    </submittedName>
</protein>
<sequence>MKPAFFGLQKPSKATHNEWLDMTRTTFRKRKNRVAIDSELSALDALYRQ</sequence>
<reference evidence="2" key="1">
    <citation type="submission" date="2016-11" db="UniProtKB">
        <authorList>
            <consortium name="WormBaseParasite"/>
        </authorList>
    </citation>
    <scope>IDENTIFICATION</scope>
</reference>
<name>A0A1I7XP41_HETBA</name>
<evidence type="ECO:0000313" key="2">
    <source>
        <dbReference type="WBParaSite" id="Hba_19552"/>
    </source>
</evidence>
<proteinExistence type="predicted"/>
<evidence type="ECO:0000313" key="1">
    <source>
        <dbReference type="Proteomes" id="UP000095283"/>
    </source>
</evidence>
<dbReference type="AlphaFoldDB" id="A0A1I7XP41"/>